<dbReference type="EMBL" id="JARJLG010000271">
    <property type="protein sequence ID" value="KAJ7721172.1"/>
    <property type="molecule type" value="Genomic_DNA"/>
</dbReference>
<dbReference type="Proteomes" id="UP001215280">
    <property type="component" value="Unassembled WGS sequence"/>
</dbReference>
<comment type="caution">
    <text evidence="2">The sequence shown here is derived from an EMBL/GenBank/DDBJ whole genome shotgun (WGS) entry which is preliminary data.</text>
</comment>
<evidence type="ECO:0000313" key="2">
    <source>
        <dbReference type="EMBL" id="KAJ7721172.1"/>
    </source>
</evidence>
<reference evidence="2" key="1">
    <citation type="submission" date="2023-03" db="EMBL/GenBank/DDBJ databases">
        <title>Massive genome expansion in bonnet fungi (Mycena s.s.) driven by repeated elements and novel gene families across ecological guilds.</title>
        <authorList>
            <consortium name="Lawrence Berkeley National Laboratory"/>
            <person name="Harder C.B."/>
            <person name="Miyauchi S."/>
            <person name="Viragh M."/>
            <person name="Kuo A."/>
            <person name="Thoen E."/>
            <person name="Andreopoulos B."/>
            <person name="Lu D."/>
            <person name="Skrede I."/>
            <person name="Drula E."/>
            <person name="Henrissat B."/>
            <person name="Morin E."/>
            <person name="Kohler A."/>
            <person name="Barry K."/>
            <person name="LaButti K."/>
            <person name="Morin E."/>
            <person name="Salamov A."/>
            <person name="Lipzen A."/>
            <person name="Mereny Z."/>
            <person name="Hegedus B."/>
            <person name="Baldrian P."/>
            <person name="Stursova M."/>
            <person name="Weitz H."/>
            <person name="Taylor A."/>
            <person name="Grigoriev I.V."/>
            <person name="Nagy L.G."/>
            <person name="Martin F."/>
            <person name="Kauserud H."/>
        </authorList>
    </citation>
    <scope>NUCLEOTIDE SEQUENCE</scope>
    <source>
        <strain evidence="2">CBHHK188m</strain>
    </source>
</reference>
<proteinExistence type="predicted"/>
<organism evidence="2 3">
    <name type="scientific">Mycena maculata</name>
    <dbReference type="NCBI Taxonomy" id="230809"/>
    <lineage>
        <taxon>Eukaryota</taxon>
        <taxon>Fungi</taxon>
        <taxon>Dikarya</taxon>
        <taxon>Basidiomycota</taxon>
        <taxon>Agaricomycotina</taxon>
        <taxon>Agaricomycetes</taxon>
        <taxon>Agaricomycetidae</taxon>
        <taxon>Agaricales</taxon>
        <taxon>Marasmiineae</taxon>
        <taxon>Mycenaceae</taxon>
        <taxon>Mycena</taxon>
    </lineage>
</organism>
<evidence type="ECO:0000313" key="3">
    <source>
        <dbReference type="Proteomes" id="UP001215280"/>
    </source>
</evidence>
<accession>A0AAD7ML06</accession>
<dbReference type="AlphaFoldDB" id="A0AAD7ML06"/>
<gene>
    <name evidence="2" type="ORF">DFH07DRAFT_858037</name>
</gene>
<keyword evidence="3" id="KW-1185">Reference proteome</keyword>
<sequence length="98" mass="11220">MSLARLSRQKSTMCHPSEPNHSRQGYKTASGAHVSCCLPPYLHRGMCYWRQVRNLYIQCGHAVNLVDEEIKCDLVRCRFSPVHPKNCAGQACIRTCWQ</sequence>
<protein>
    <submittedName>
        <fullName evidence="2">Uncharacterized protein</fullName>
    </submittedName>
</protein>
<feature type="region of interest" description="Disordered" evidence="1">
    <location>
        <begin position="1"/>
        <end position="27"/>
    </location>
</feature>
<name>A0AAD7ML06_9AGAR</name>
<evidence type="ECO:0000256" key="1">
    <source>
        <dbReference type="SAM" id="MobiDB-lite"/>
    </source>
</evidence>